<keyword evidence="4" id="KW-0106">Calcium</keyword>
<dbReference type="PROSITE" id="PS51257">
    <property type="entry name" value="PROKAR_LIPOPROTEIN"/>
    <property type="match status" value="1"/>
</dbReference>
<dbReference type="GO" id="GO:0004065">
    <property type="term" value="F:arylsulfatase activity"/>
    <property type="evidence" value="ECO:0007669"/>
    <property type="project" value="TreeGrafter"/>
</dbReference>
<dbReference type="InterPro" id="IPR050738">
    <property type="entry name" value="Sulfatase"/>
</dbReference>
<reference evidence="6 7" key="1">
    <citation type="submission" date="2018-03" db="EMBL/GenBank/DDBJ databases">
        <title>Genomic Encyclopedia of Archaeal and Bacterial Type Strains, Phase II (KMG-II): from individual species to whole genera.</title>
        <authorList>
            <person name="Goeker M."/>
        </authorList>
    </citation>
    <scope>NUCLEOTIDE SEQUENCE [LARGE SCALE GENOMIC DNA]</scope>
    <source>
        <strain evidence="6 7">DSM 28229</strain>
    </source>
</reference>
<dbReference type="PANTHER" id="PTHR42693">
    <property type="entry name" value="ARYLSULFATASE FAMILY MEMBER"/>
    <property type="match status" value="1"/>
</dbReference>
<dbReference type="FunFam" id="3.40.720.10:FF:000070">
    <property type="entry name" value="Arylsulfatase A"/>
    <property type="match status" value="1"/>
</dbReference>
<keyword evidence="3" id="KW-0378">Hydrolase</keyword>
<dbReference type="EMBL" id="QGDO01000008">
    <property type="protein sequence ID" value="PWJ37946.1"/>
    <property type="molecule type" value="Genomic_DNA"/>
</dbReference>
<sequence>MKNYIHQLFSGLLLGLHSFMMFSCEKEQDRPNVILIITDDQGYGDIAAHGNKVVSTPNIDQLFQESTRLSNFHVSPTCAPSRAGIMTGKYPNRVGVWHTVMGRSILYEQEKTMANVFRDNGYATGLFGKWHLGDNYPYSPQFRGFQEVLTHGAGGVGQTPDYWNNDYFDDVYLRNGKEEEVNGYCTDVWFKEALSFIEKNKDNKQPFFCYISTNAPHGPLNVPMEYAQPYLENGVAKDRAKFYGMITNIDDNLGALRNQLEDWKIADNTILIYMTDNGTAYGAAFKGSELKNGFNANMRGKKGSAYDGGHRVPFYIHWKDGKIDTGRDIDALTAHIDILPTLIGLCNLEQTTINFDGDDLSEAIKGKEEIKDRILIGDSQRLEYPEKWRNSYTMTKEWRLINGKELYNIKQDPSQSNDIAAEHSGMVKRLRKAYETNWEDQKKSFSQFPYIKLGTKQEAISVLTAHDWHVSEEQRIPWNHQMIRKGTKGNGEWRVDFTKASRYKISLRRWPIESDLALNESAERLETQAKDYILQKGKIFNFKKAFLKVGDQVWEEEVVEGSKEVTFSVDVPKGENVMSAYFETAEGNIQGAYYTYVEEAKLTAK</sequence>
<evidence type="ECO:0000313" key="6">
    <source>
        <dbReference type="EMBL" id="PWJ37946.1"/>
    </source>
</evidence>
<dbReference type="AlphaFoldDB" id="A0A315Z5U6"/>
<evidence type="ECO:0000256" key="2">
    <source>
        <dbReference type="ARBA" id="ARBA00022723"/>
    </source>
</evidence>
<dbReference type="Proteomes" id="UP000245535">
    <property type="component" value="Unassembled WGS sequence"/>
</dbReference>
<dbReference type="CDD" id="cd16146">
    <property type="entry name" value="ARS_like"/>
    <property type="match status" value="1"/>
</dbReference>
<keyword evidence="2" id="KW-0479">Metal-binding</keyword>
<organism evidence="6 7">
    <name type="scientific">Sediminitomix flava</name>
    <dbReference type="NCBI Taxonomy" id="379075"/>
    <lineage>
        <taxon>Bacteria</taxon>
        <taxon>Pseudomonadati</taxon>
        <taxon>Bacteroidota</taxon>
        <taxon>Cytophagia</taxon>
        <taxon>Cytophagales</taxon>
        <taxon>Flammeovirgaceae</taxon>
        <taxon>Sediminitomix</taxon>
    </lineage>
</organism>
<accession>A0A315Z5U6</accession>
<dbReference type="InterPro" id="IPR000917">
    <property type="entry name" value="Sulfatase_N"/>
</dbReference>
<comment type="caution">
    <text evidence="6">The sequence shown here is derived from an EMBL/GenBank/DDBJ whole genome shotgun (WGS) entry which is preliminary data.</text>
</comment>
<proteinExistence type="inferred from homology"/>
<keyword evidence="7" id="KW-1185">Reference proteome</keyword>
<dbReference type="SUPFAM" id="SSF53649">
    <property type="entry name" value="Alkaline phosphatase-like"/>
    <property type="match status" value="1"/>
</dbReference>
<dbReference type="PROSITE" id="PS00523">
    <property type="entry name" value="SULFATASE_1"/>
    <property type="match status" value="1"/>
</dbReference>
<evidence type="ECO:0000313" key="7">
    <source>
        <dbReference type="Proteomes" id="UP000245535"/>
    </source>
</evidence>
<evidence type="ECO:0000256" key="4">
    <source>
        <dbReference type="ARBA" id="ARBA00022837"/>
    </source>
</evidence>
<dbReference type="InterPro" id="IPR017850">
    <property type="entry name" value="Alkaline_phosphatase_core_sf"/>
</dbReference>
<dbReference type="PANTHER" id="PTHR42693:SF53">
    <property type="entry name" value="ENDO-4-O-SULFATASE"/>
    <property type="match status" value="1"/>
</dbReference>
<gene>
    <name evidence="6" type="ORF">BC781_10881</name>
</gene>
<dbReference type="RefSeq" id="WP_109622119.1">
    <property type="nucleotide sequence ID" value="NZ_QGDO01000008.1"/>
</dbReference>
<dbReference type="GO" id="GO:0046872">
    <property type="term" value="F:metal ion binding"/>
    <property type="evidence" value="ECO:0007669"/>
    <property type="project" value="UniProtKB-KW"/>
</dbReference>
<dbReference type="Pfam" id="PF00884">
    <property type="entry name" value="Sulfatase"/>
    <property type="match status" value="1"/>
</dbReference>
<evidence type="ECO:0000256" key="3">
    <source>
        <dbReference type="ARBA" id="ARBA00022801"/>
    </source>
</evidence>
<feature type="domain" description="Sulfatase N-terminal" evidence="5">
    <location>
        <begin position="31"/>
        <end position="346"/>
    </location>
</feature>
<dbReference type="Gene3D" id="3.40.720.10">
    <property type="entry name" value="Alkaline Phosphatase, subunit A"/>
    <property type="match status" value="1"/>
</dbReference>
<name>A0A315Z5U6_SEDFL</name>
<dbReference type="InterPro" id="IPR024607">
    <property type="entry name" value="Sulfatase_CS"/>
</dbReference>
<evidence type="ECO:0000256" key="1">
    <source>
        <dbReference type="ARBA" id="ARBA00008779"/>
    </source>
</evidence>
<evidence type="ECO:0000259" key="5">
    <source>
        <dbReference type="Pfam" id="PF00884"/>
    </source>
</evidence>
<comment type="similarity">
    <text evidence="1">Belongs to the sulfatase family.</text>
</comment>
<protein>
    <submittedName>
        <fullName evidence="6">Arylsulfatase A-like enzyme</fullName>
    </submittedName>
</protein>
<dbReference type="OrthoDB" id="9764377at2"/>
<dbReference type="Gene3D" id="3.30.1120.10">
    <property type="match status" value="1"/>
</dbReference>